<sequence length="3671" mass="428833">MFEGSSFEVTMEEEYVEGQFKKLQEQRMAMQKKTFTKWINNVFCKHAVNLIIQDLYTDLEDGIPLLKLLELLSAEQLPRPSKGKMRVHFLENNSKAIQFLKSKIRVKFIGPENIVDGDRTLILGLIWIIILRFQIQFIRLDKEEFGSRAEVLSANDALLVWCQCKTASYSNVSVKDFSRSWNDGLAFNALIHAHRPDLIQYSSLRHDQPISNLNNAFTVAEKQLGIMKLLDAEDVAVPFPDERSIMTYVSFYYHYFSRMKQGQTAQKRLAKIVFFLKETDDLKSQYEHKVSDLLKWIRVKVKELDDHSFPNSLEEMRLLMGNFKIFRTVEKPPKYREKGIIEAIFFNIRTKQRANNQRVYLPSEGRTLRDLEKEWIILEKAEHNRGKAIQQELLRLERVEQLVQRFQKKAAIRAAYLEDMKEIMKKQEDLQPNSVEEFEAATRRLEAIEGDMLSRNQRFKALSEMALEIRQENYHDKIQIAKRQKDILQQWRDILNEVKRQKHFLKDMQGVLILLRDINTIMEQLKGLQILVNSQDCGKELLEAVDLLQKHKLVASQVTSLGETIKHIDERAEETIKGRLLKADVLQAKLRILHQFYQNSVDLCKTRQHQLEDTVKLFEFFHECKEEEYWLLDKRKLVKTRMLGRNLNHILASLQSHKALQDECNFHQMICSKINCKGSELSQKSPSNRKDIQRKTDNIQQLWQQLHNEVVNQKTQLEAAALIKQYFADAGEVDSRLQELHTLLASEDYGKDVSSAESLLHRHFHLEKELGTYSAEISHLEEQVHCVTRQAASIMVSVPTSNIEINNSTNQRVTKTPARHYVSRVSAQTTAIRPFGSDPHFVTENIWKTQNTINLLYEKLQIMAEHRKTELEERIRLYQFYSSCEEFQSWIDDKEKFFKTIQPKADNVDAMQQKYQSFLIELAAGKSQLDDIISLADMFSKSSPGKQNEIQTWKKEMYSRWERLEVLKEEKGSELISVVDVKTFLLDCENTQRLLQDKKAHLEDLGHRNNPAVLESEKRKLATFEREVLVLERKIEYLNSVAKSIKDTNPSESRAIMEQVEDMEELLSTVKSKADEGGKALQIAQDQQAFLKENCRLLLWADGMKEKMTSEEVGIDVVTAEQLLKEHQGLLKEIHTQNYRFKQLQELGQKIMDGPPNNKALDVYDSVHKLTQKRNELDELWAKRRKRLQEGVELQKFNKEIDSIHAALSSHEAFLRTDSLGNHVDSVRSLLKRHEDFERVLLGLKHRANLANEHGEQLVERGHFASEVIEERIAALRERWKLLTSSNEQRKKRLLESLLLQEFSHDTAELLLWMEEKYKTASDESYRDPTNVLRKLKKHEAAEQEMMANKKHFVELMVAGNQLVQDGHYAADSIQDKMSELKTKWEKLYSKMMERGDKLRQAGQQEQLMELLEDAEEKIEKIEKILQDTEMGHDLRSSRNLLKEHRQLENEMQGLAEKMSSIVYHAEKMATNHFDSERILDETQTYLERFDSLQEPLSERGQALQARVQLFQFYHDVDMEMKWIHERKPVANSTDRGKSLNMAQSLLQKHKELQVEVNAHKHQVSKVLEKGKAMTESKHMPSQKIKEKCQELNESWMELEKACEERIDQLQQSVAFHQYLMDVSDLESWILEKLPLVTNKDCGKDDTATLQLIKKHETLEHELNIHQNLVKELAETAKALPLSASIHYDEVDAPQEQIHSQLQELQDLAVARKKKLEETLALHDFLREYEDLENWISRHKQMAFSECSGTDYEHVLRLRAKYDTFQHQIEVAAKRVALCDQLAEDMLDHGHCESREIRKKQKQLRNNWEELLEITKVRGKQLQDAEVTHKCLQDLTEALAYIEEKSKIIPDAIAKDLSGVQSQLRKHATLEHELFGTEQQLQELIDAADGVLCLCSESQAMEIQAKQQTMVDNWEVLRCKVQHCREQLEQTSRLYHFQNQVRDYSSWASEMVREMAIEEKIRDVSATGLQINQHQQLLAEIEARDGVYERVLQLGHELLLEQKTAAEEIQNALQALLEAKSKMYYKWSQKKDHLEKIHLLQIFYRDCEHMENISNSQEMHLKSSDFANAVDEAEQQIKKHEAFEKILVSQEEKELLLRYQVEKLQWDSEVEGKQIQHKLNTVLEKRRHIKELSQSRQEKLKTAFLLALFYQNLAEAESWIDERMQKLEDSSFQNPSNLRDKMKLLQKHQVFETEILAHEDLIATVNMIGGGLLGQNHPKSGEIRRKTRSLQERWEMLKESVAARGKMLEESRDFLEFLQKVDHAEAWIRDKEVMINIGDVGNDYEHCLQLMKRLNEFRGASGGVTVDDAHINAINAIAVRLERSNKEEMKTIYQRRKQLNERWNCFHGDLKTYRRKLEEALAIHALIREIDDVTERITEKTALIQALDYGKDVESAENLIRRHEEMERETGIIQSKMEPLELYSLPLGKRNLSFLSDKLISKQKEMKNHWLRLQGLAKQRGEKLAASYQLHKFNSEMRELLDWIQDVRGRIEVGGLPKSLAEAESMIEEHQEKKAEIEARGERFEALNDYSQKLTNSGHYATPEIHHSLIRLQQELTQMIQAWQEQHLKLIQAKDLQKFFGYMEQNESWLGSKEAFLANKDLGDSVSSVESLQQKHMQLEKDLEIQLERIDMMASFAQQLKDNQHYDSENIMNKCQAVLRRKERLLEMSLARRHLLEESWLLQKFLHNSFEVSAWMAEKNSIALDESWRDLSSLQAKLQKHQTFQAEVVANRNHLDNIKAEGGRMLHQGHYASDAIQSRLQEIDELWNELLENCLEKKRKMLDAYKALRFLRIVDDVEKWLEDLESEMNPPEDSNNLLILNDLLKKQEELEECFFGRKDQLQSLINTMQEFQEGKHFLADEIEERVDHVLHRYKRLREPLQERRVSLEASRLQYQFLQDFNEELTWIQEKFSLVSSRDCGQSLATVQSLQEKHQNLENEINSHDTLTKAVISTGQKLVKGGHAASQDIMQQVKELEVSLANLKNEAQERRKRLMQSYEAQHFLTELLEVESWMADRGLVLEIPDYGRNEESTQALIRKVEAVKLDLEGFKPRIEKLKVTGCYLSSSYNPESSTALAKLQAVQEEYASLQQKAETQRKGLEEQSQLHQFERDVQLVDSWLLSKQSVAESDNYGQDLEDVEVLEKKFEDFIKEVKSLGHAKVLQVNDLASHFHNMGHSQIRDIHKKTQQVNNSWERLRQTIQTRVENLRAAHQVHQYDHDVDDLKGWMQEKEAVLDREDYGYDLPGVQTLLNQHEGVERELAAIAKELERVRGEAWHLGRLYSQPRDNMMSRLSEVDECWNTLEWKCAGRKQKLHQAEKVQVYFNRCGELIAWAKEMHALIISEELASDLLGAELLIKRHGEYKRDIEKQWFKYEDLEQTGNNLVMGGHFMSIEIQEKLSELLELMTKVQESWDLKKNLYEENWEIQLLGRELDLAETWLTAKEGFLLDPSYGHSVSDVEHLLKKHQDFEKMIQAQEEKFAQLNRKTKTELKLLKQLDIDDLLQAYVSDLEALKMKQISHSNMETKGIKTVSETSQSMEGFLEKKDQILPGNNQPKTRSWNIYYVKLGTQKLDFYSDEKEASKNTVPMLSLSTTKAKCEILKGYSEKEHVFSLRLSAGSEYYFAAPSQKLMKDWLQALGDTPNPVRPQLKPWIPTAGGSSERQTTKGFLPRYI</sequence>
<evidence type="ECO:0000256" key="7">
    <source>
        <dbReference type="ARBA" id="ARBA00023203"/>
    </source>
</evidence>
<dbReference type="SMART" id="SM00033">
    <property type="entry name" value="CH"/>
    <property type="match status" value="2"/>
</dbReference>
<feature type="domain" description="Calponin-homology (CH)" evidence="12">
    <location>
        <begin position="29"/>
        <end position="134"/>
    </location>
</feature>
<dbReference type="SMART" id="SM00233">
    <property type="entry name" value="PH"/>
    <property type="match status" value="1"/>
</dbReference>
<keyword evidence="9" id="KW-0175">Coiled coil</keyword>
<dbReference type="FunFam" id="1.20.58.60:FF:000293">
    <property type="entry name" value="Spectrin, beta, non-erythrocytic 5"/>
    <property type="match status" value="1"/>
</dbReference>
<dbReference type="PROSITE" id="PS50021">
    <property type="entry name" value="CH"/>
    <property type="match status" value="2"/>
</dbReference>
<dbReference type="PANTHER" id="PTHR11915">
    <property type="entry name" value="SPECTRIN/FILAMIN RELATED CYTOSKELETAL PROTEIN"/>
    <property type="match status" value="1"/>
</dbReference>
<feature type="coiled-coil region" evidence="9">
    <location>
        <begin position="1405"/>
        <end position="1458"/>
    </location>
</feature>
<dbReference type="SUPFAM" id="SSF47576">
    <property type="entry name" value="Calponin-homology domain, CH-domain"/>
    <property type="match status" value="1"/>
</dbReference>
<feature type="coiled-coil region" evidence="9">
    <location>
        <begin position="481"/>
        <end position="508"/>
    </location>
</feature>
<keyword evidence="8" id="KW-0206">Cytoskeleton</keyword>
<dbReference type="Gene3D" id="2.30.29.30">
    <property type="entry name" value="Pleckstrin-homology domain (PH domain)/Phosphotyrosine-binding domain (PTB)"/>
    <property type="match status" value="1"/>
</dbReference>
<dbReference type="FunFam" id="1.20.58.60:FF:000307">
    <property type="entry name" value="Spectrin beta, non-erythrocytic 5"/>
    <property type="match status" value="1"/>
</dbReference>
<dbReference type="FunFam" id="1.20.58.60:FF:000490">
    <property type="entry name" value="Spectrin beta, non-erythrocytic 5"/>
    <property type="match status" value="1"/>
</dbReference>
<dbReference type="Pfam" id="PF00307">
    <property type="entry name" value="CH"/>
    <property type="match status" value="2"/>
</dbReference>
<dbReference type="FunFam" id="1.20.58.60:FF:000145">
    <property type="entry name" value="Spectrin beta chain, non-erythrocytic"/>
    <property type="match status" value="1"/>
</dbReference>
<evidence type="ECO:0000259" key="12">
    <source>
        <dbReference type="PROSITE" id="PS50021"/>
    </source>
</evidence>
<evidence type="ECO:0000256" key="3">
    <source>
        <dbReference type="ARBA" id="ARBA00022467"/>
    </source>
</evidence>
<dbReference type="InterPro" id="IPR001589">
    <property type="entry name" value="Actinin_actin-bd_CS"/>
</dbReference>
<feature type="coiled-coil region" evidence="9">
    <location>
        <begin position="2500"/>
        <end position="2527"/>
    </location>
</feature>
<feature type="compositionally biased region" description="Polar residues" evidence="10">
    <location>
        <begin position="3655"/>
        <end position="3664"/>
    </location>
</feature>
<dbReference type="InterPro" id="IPR036872">
    <property type="entry name" value="CH_dom_sf"/>
</dbReference>
<dbReference type="Gene3D" id="1.20.58.60">
    <property type="match status" value="24"/>
</dbReference>
<feature type="coiled-coil region" evidence="9">
    <location>
        <begin position="3071"/>
        <end position="3102"/>
    </location>
</feature>
<dbReference type="Pfam" id="PF00169">
    <property type="entry name" value="PH"/>
    <property type="match status" value="1"/>
</dbReference>
<dbReference type="FunFam" id="1.20.58.60:FF:000135">
    <property type="entry name" value="Spectrin beta chain, non-erythrocytic"/>
    <property type="match status" value="1"/>
</dbReference>
<keyword evidence="6" id="KW-0677">Repeat</keyword>
<dbReference type="FunFam" id="1.20.58.60:FF:000309">
    <property type="entry name" value="Spectrin beta non-erythrocytic 5"/>
    <property type="match status" value="1"/>
</dbReference>
<dbReference type="InterPro" id="IPR001605">
    <property type="entry name" value="PH_dom-spectrin-type"/>
</dbReference>
<dbReference type="GO" id="GO:0042995">
    <property type="term" value="C:cell projection"/>
    <property type="evidence" value="ECO:0000318"/>
    <property type="project" value="GO_Central"/>
</dbReference>
<dbReference type="FunFam" id="1.20.58.60:FF:000375">
    <property type="entry name" value="Spectrin, beta, non-erythrocytic 5"/>
    <property type="match status" value="1"/>
</dbReference>
<dbReference type="HOGENOM" id="CLU_000146_3_1_1"/>
<evidence type="ECO:0000256" key="2">
    <source>
        <dbReference type="ARBA" id="ARBA00006826"/>
    </source>
</evidence>
<dbReference type="GO" id="GO:0005886">
    <property type="term" value="C:plasma membrane"/>
    <property type="evidence" value="ECO:0000318"/>
    <property type="project" value="GO_Central"/>
</dbReference>
<keyword evidence="14" id="KW-1185">Reference proteome</keyword>
<evidence type="ECO:0000259" key="11">
    <source>
        <dbReference type="PROSITE" id="PS50003"/>
    </source>
</evidence>
<evidence type="ECO:0000313" key="13">
    <source>
        <dbReference type="Ensembl" id="ENSACAP00000014568.3"/>
    </source>
</evidence>
<feature type="domain" description="Calponin-homology (CH)" evidence="12">
    <location>
        <begin position="152"/>
        <end position="257"/>
    </location>
</feature>
<dbReference type="PROSITE" id="PS00019">
    <property type="entry name" value="ACTININ_1"/>
    <property type="match status" value="1"/>
</dbReference>
<evidence type="ECO:0000256" key="6">
    <source>
        <dbReference type="ARBA" id="ARBA00022737"/>
    </source>
</evidence>
<dbReference type="SUPFAM" id="SSF50729">
    <property type="entry name" value="PH domain-like"/>
    <property type="match status" value="1"/>
</dbReference>
<dbReference type="GO" id="GO:0051015">
    <property type="term" value="F:actin filament binding"/>
    <property type="evidence" value="ECO:0000318"/>
    <property type="project" value="GO_Central"/>
</dbReference>
<evidence type="ECO:0000313" key="14">
    <source>
        <dbReference type="Proteomes" id="UP000001646"/>
    </source>
</evidence>
<dbReference type="InParanoid" id="G1KQD1"/>
<dbReference type="InterPro" id="IPR002017">
    <property type="entry name" value="Spectrin_repeat"/>
</dbReference>
<dbReference type="FunFam" id="1.20.58.60:FF:000277">
    <property type="entry name" value="Spectrin beta chain, non-erythrocytic"/>
    <property type="match status" value="1"/>
</dbReference>
<dbReference type="CDD" id="cd00176">
    <property type="entry name" value="SPEC"/>
    <property type="match status" value="16"/>
</dbReference>
<dbReference type="FunFam" id="1.20.58.60:FF:000453">
    <property type="entry name" value="Spectrin beta, non-erythrocytic 5"/>
    <property type="match status" value="1"/>
</dbReference>
<dbReference type="Bgee" id="ENSACAG00000014840">
    <property type="expression patterns" value="Expressed in heart and 2 other cell types or tissues"/>
</dbReference>
<dbReference type="PRINTS" id="PR00683">
    <property type="entry name" value="SPECTRINPH"/>
</dbReference>
<dbReference type="Ensembl" id="ENSACAT00000014863.3">
    <property type="protein sequence ID" value="ENSACAP00000014568.3"/>
    <property type="gene ID" value="ENSACAG00000014840.4"/>
</dbReference>
<protein>
    <recommendedName>
        <fullName evidence="15">Spectrin beta, non-erythrocytic 5</fullName>
    </recommendedName>
</protein>
<evidence type="ECO:0000256" key="5">
    <source>
        <dbReference type="ARBA" id="ARBA00022553"/>
    </source>
</evidence>
<feature type="coiled-coil region" evidence="9">
    <location>
        <begin position="1543"/>
        <end position="1602"/>
    </location>
</feature>
<dbReference type="Gene3D" id="1.10.418.10">
    <property type="entry name" value="Calponin-like domain"/>
    <property type="match status" value="2"/>
</dbReference>
<dbReference type="eggNOG" id="KOG0517">
    <property type="taxonomic scope" value="Eukaryota"/>
</dbReference>
<feature type="coiled-coil region" evidence="9">
    <location>
        <begin position="3457"/>
        <end position="3484"/>
    </location>
</feature>
<dbReference type="Pfam" id="PF00435">
    <property type="entry name" value="Spectrin"/>
    <property type="match status" value="28"/>
</dbReference>
<comment type="similarity">
    <text evidence="2">Belongs to the spectrin family.</text>
</comment>
<evidence type="ECO:0000256" key="1">
    <source>
        <dbReference type="ARBA" id="ARBA00004245"/>
    </source>
</evidence>
<name>G1KQD1_ANOCA</name>
<dbReference type="GO" id="GO:0005543">
    <property type="term" value="F:phospholipid binding"/>
    <property type="evidence" value="ECO:0007669"/>
    <property type="project" value="InterPro"/>
</dbReference>
<comment type="subcellular location">
    <subcellularLocation>
        <location evidence="1">Cytoplasm</location>
        <location evidence="1">Cytoskeleton</location>
    </subcellularLocation>
</comment>
<dbReference type="InterPro" id="IPR011993">
    <property type="entry name" value="PH-like_dom_sf"/>
</dbReference>
<dbReference type="InterPro" id="IPR001715">
    <property type="entry name" value="CH_dom"/>
</dbReference>
<reference evidence="13" key="3">
    <citation type="submission" date="2025-09" db="UniProtKB">
        <authorList>
            <consortium name="Ensembl"/>
        </authorList>
    </citation>
    <scope>IDENTIFICATION</scope>
</reference>
<keyword evidence="4" id="KW-0963">Cytoplasm</keyword>
<dbReference type="FunFam" id="2.30.29.30:FF:000024">
    <property type="entry name" value="Spectrin beta chain"/>
    <property type="match status" value="1"/>
</dbReference>
<evidence type="ECO:0000256" key="4">
    <source>
        <dbReference type="ARBA" id="ARBA00022490"/>
    </source>
</evidence>
<dbReference type="FunFam" id="1.20.58.60:FF:000431">
    <property type="entry name" value="Spectrin, beta, non-erythrocytic 5"/>
    <property type="match status" value="1"/>
</dbReference>
<dbReference type="SMART" id="SM00150">
    <property type="entry name" value="SPEC"/>
    <property type="match status" value="29"/>
</dbReference>
<reference evidence="13 14" key="1">
    <citation type="submission" date="2009-12" db="EMBL/GenBank/DDBJ databases">
        <title>The Genome Sequence of Anolis carolinensis (Green Anole Lizard).</title>
        <authorList>
            <consortium name="The Genome Sequencing Platform"/>
            <person name="Di Palma F."/>
            <person name="Alfoldi J."/>
            <person name="Heiman D."/>
            <person name="Young S."/>
            <person name="Grabherr M."/>
            <person name="Johnson J."/>
            <person name="Lander E.S."/>
            <person name="Lindblad-Toh K."/>
        </authorList>
    </citation>
    <scope>NUCLEOTIDE SEQUENCE [LARGE SCALE GENOMIC DNA]</scope>
    <source>
        <strain evidence="13 14">JBL SC #1</strain>
    </source>
</reference>
<feature type="region of interest" description="Disordered" evidence="10">
    <location>
        <begin position="3644"/>
        <end position="3671"/>
    </location>
</feature>
<dbReference type="STRING" id="28377.ENSACAP00000014568"/>
<dbReference type="FunFam" id="1.20.58.60:FF:000007">
    <property type="entry name" value="Spectrin alpha chain non-erythrocytic 1"/>
    <property type="match status" value="2"/>
</dbReference>
<evidence type="ECO:0008006" key="15">
    <source>
        <dbReference type="Google" id="ProtNLM"/>
    </source>
</evidence>
<feature type="domain" description="PH" evidence="11">
    <location>
        <begin position="3533"/>
        <end position="3641"/>
    </location>
</feature>
<keyword evidence="5" id="KW-0597">Phosphoprotein</keyword>
<evidence type="ECO:0000256" key="8">
    <source>
        <dbReference type="ARBA" id="ARBA00023212"/>
    </source>
</evidence>
<proteinExistence type="inferred from homology"/>
<feature type="coiled-coil region" evidence="9">
    <location>
        <begin position="3245"/>
        <end position="3272"/>
    </location>
</feature>
<dbReference type="InterPro" id="IPR018159">
    <property type="entry name" value="Spectrin/alpha-actinin"/>
</dbReference>
<evidence type="ECO:0000256" key="10">
    <source>
        <dbReference type="SAM" id="MobiDB-lite"/>
    </source>
</evidence>
<dbReference type="Proteomes" id="UP000001646">
    <property type="component" value="Chromosome 1"/>
</dbReference>
<keyword evidence="7" id="KW-0009">Actin-binding</keyword>
<accession>G1KQD1</accession>
<dbReference type="GO" id="GO:0051693">
    <property type="term" value="P:actin filament capping"/>
    <property type="evidence" value="ECO:0007669"/>
    <property type="project" value="UniProtKB-KW"/>
</dbReference>
<dbReference type="FunFam" id="1.20.58.60:FF:000011">
    <property type="entry name" value="Spectrin beta chain"/>
    <property type="match status" value="1"/>
</dbReference>
<dbReference type="GO" id="GO:0030054">
    <property type="term" value="C:cell junction"/>
    <property type="evidence" value="ECO:0000318"/>
    <property type="project" value="GO_Central"/>
</dbReference>
<dbReference type="FunFam" id="1.10.418.10:FF:000043">
    <property type="entry name" value="Spectrin beta chain, non-erythrocytic"/>
    <property type="match status" value="1"/>
</dbReference>
<dbReference type="InterPro" id="IPR001849">
    <property type="entry name" value="PH_domain"/>
</dbReference>
<dbReference type="FunFam" id="1.20.58.60:FF:000259">
    <property type="entry name" value="Spectrin beta, non-erythrocytic 5"/>
    <property type="match status" value="1"/>
</dbReference>
<dbReference type="GO" id="GO:0030864">
    <property type="term" value="C:cortical actin cytoskeleton"/>
    <property type="evidence" value="ECO:0000318"/>
    <property type="project" value="GO_Central"/>
</dbReference>
<dbReference type="PROSITE" id="PS50003">
    <property type="entry name" value="PH_DOMAIN"/>
    <property type="match status" value="1"/>
</dbReference>
<dbReference type="GO" id="GO:0030036">
    <property type="term" value="P:actin cytoskeleton organization"/>
    <property type="evidence" value="ECO:0000318"/>
    <property type="project" value="GO_Central"/>
</dbReference>
<dbReference type="GeneTree" id="ENSGT00940000166230"/>
<dbReference type="FunFam" id="1.20.58.60:FF:000152">
    <property type="entry name" value="Spectrin, beta, non-erythrocytic 5"/>
    <property type="match status" value="1"/>
</dbReference>
<feature type="coiled-coil region" evidence="9">
    <location>
        <begin position="2919"/>
        <end position="2999"/>
    </location>
</feature>
<dbReference type="FunFam" id="1.20.58.60:FF:000355">
    <property type="entry name" value="Spectrin, beta, non-erythrocytic 5"/>
    <property type="match status" value="1"/>
</dbReference>
<organism evidence="13 14">
    <name type="scientific">Anolis carolinensis</name>
    <name type="common">Green anole</name>
    <name type="synonym">American chameleon</name>
    <dbReference type="NCBI Taxonomy" id="28377"/>
    <lineage>
        <taxon>Eukaryota</taxon>
        <taxon>Metazoa</taxon>
        <taxon>Chordata</taxon>
        <taxon>Craniata</taxon>
        <taxon>Vertebrata</taxon>
        <taxon>Euteleostomi</taxon>
        <taxon>Lepidosauria</taxon>
        <taxon>Squamata</taxon>
        <taxon>Bifurcata</taxon>
        <taxon>Unidentata</taxon>
        <taxon>Episquamata</taxon>
        <taxon>Toxicofera</taxon>
        <taxon>Iguania</taxon>
        <taxon>Dactyloidae</taxon>
        <taxon>Anolis</taxon>
    </lineage>
</organism>
<dbReference type="FunFam" id="1.10.418.10:FF:000001">
    <property type="entry name" value="Actinin alpha 1"/>
    <property type="match status" value="1"/>
</dbReference>
<reference evidence="13" key="2">
    <citation type="submission" date="2025-08" db="UniProtKB">
        <authorList>
            <consortium name="Ensembl"/>
        </authorList>
    </citation>
    <scope>IDENTIFICATION</scope>
</reference>
<dbReference type="SUPFAM" id="SSF46966">
    <property type="entry name" value="Spectrin repeat"/>
    <property type="match status" value="21"/>
</dbReference>
<keyword evidence="3" id="KW-0117">Actin capping</keyword>
<evidence type="ECO:0000256" key="9">
    <source>
        <dbReference type="SAM" id="Coils"/>
    </source>
</evidence>
<dbReference type="FunFam" id="1.20.58.60:FF:000020">
    <property type="entry name" value="Spectrin alpha chain, non-erythrocytic 1"/>
    <property type="match status" value="1"/>
</dbReference>